<dbReference type="Pfam" id="PF02277">
    <property type="entry name" value="DBI_PRT"/>
    <property type="match status" value="1"/>
</dbReference>
<dbReference type="GeneID" id="25908254"/>
<comment type="catalytic activity">
    <reaction evidence="9">
        <text>5,6-dimethylbenzimidazole + nicotinate beta-D-ribonucleotide = alpha-ribazole 5'-phosphate + nicotinate + H(+)</text>
        <dbReference type="Rhea" id="RHEA:11196"/>
        <dbReference type="ChEBI" id="CHEBI:15378"/>
        <dbReference type="ChEBI" id="CHEBI:15890"/>
        <dbReference type="ChEBI" id="CHEBI:32544"/>
        <dbReference type="ChEBI" id="CHEBI:57502"/>
        <dbReference type="ChEBI" id="CHEBI:57918"/>
        <dbReference type="EC" id="2.4.2.21"/>
    </reaction>
</comment>
<feature type="transmembrane region" description="Helical" evidence="10">
    <location>
        <begin position="643"/>
        <end position="676"/>
    </location>
</feature>
<dbReference type="Pfam" id="PF02654">
    <property type="entry name" value="CobS"/>
    <property type="match status" value="1"/>
</dbReference>
<dbReference type="InterPro" id="IPR036087">
    <property type="entry name" value="Nict_dMeBzImd_PRibTrfase_sf"/>
</dbReference>
<keyword evidence="10" id="KW-0472">Membrane</keyword>
<dbReference type="GO" id="GO:0008818">
    <property type="term" value="F:cobalamin 5'-phosphate synthase activity"/>
    <property type="evidence" value="ECO:0007669"/>
    <property type="project" value="InterPro"/>
</dbReference>
<dbReference type="AlphaFoldDB" id="A0A0L0FSV5"/>
<dbReference type="UniPathway" id="UPA00061">
    <property type="reaction ID" value="UER00516"/>
</dbReference>
<evidence type="ECO:0000256" key="10">
    <source>
        <dbReference type="SAM" id="Phobius"/>
    </source>
</evidence>
<evidence type="ECO:0000256" key="7">
    <source>
        <dbReference type="ARBA" id="ARBA00022679"/>
    </source>
</evidence>
<dbReference type="OrthoDB" id="2123309at2759"/>
<dbReference type="HAMAP" id="MF_00719">
    <property type="entry name" value="CobS"/>
    <property type="match status" value="1"/>
</dbReference>
<feature type="transmembrane region" description="Helical" evidence="10">
    <location>
        <begin position="688"/>
        <end position="707"/>
    </location>
</feature>
<evidence type="ECO:0000256" key="1">
    <source>
        <dbReference type="ARBA" id="ARBA00005049"/>
    </source>
</evidence>
<evidence type="ECO:0000256" key="5">
    <source>
        <dbReference type="ARBA" id="ARBA00022573"/>
    </source>
</evidence>
<dbReference type="EC" id="2.4.2.21" evidence="3"/>
<evidence type="ECO:0000256" key="4">
    <source>
        <dbReference type="ARBA" id="ARBA00015486"/>
    </source>
</evidence>
<sequence length="748" mass="79543">MTVSQSVSARAQAVLDGKAKPPGSLGLLELWAKKLAVLQKTSQGSIVQFDETPFKIDLASAVLLVFAADHGVVSGKPLGESVSAFPQSVSISIFEALGLRGNAAGAVLAQANGLDAMYVVDVGLKLDHSQSTQCSDAEMSVKGMSVVCQRSARVCNGTRDFVVEPAMTSSEREKAMRVGRKSVAQAVERFNARIICCGEVGIGNTTSSSAIVAAITRALPSAVCGKGTGLGSEGVKRKVATVERSLALHNLDDEETTIDAAYAHKVLECVGGLEIAALVGTMLECYDRNVGIMVDGLITCAAALVAYTIQPDIMNCMFFSHTSDEAGGVAAIFTHMGAENIPLNMILRLGEGTGAVCAVPILRAAVAMFNDMVSLNDALQPVKPEEQLLHEVEVEVESEEQISQSIGNSVELELEDLSQTIEDPTRIISKDEVSARGTGAKDGEEFTLGFWSEIRVMFTALMFLTRLPCPASTDHHPEFLLRSMPYYPLVGAFVGFFGANIYLFINQLSGSTIVGAVLAVTGTVWLTGCFHEDGLADTLDGFGGGWGKIQILRIMQDSRVGTYGLVGTSLWLSVRLTLYSSLPSTIDLWASMIAAHCVARLTALPMVYLFPYLVDSGDPKGALYNRFAEVTTLLTRERVAVGYLISFSIVCLLKGMSAAIQSVLIVTILGLCAGYYGVSVIGGVIGDFLGATICIAETVLLMWYVILSRGQDNGLFKMGLWDVMPIAGTIVGLSVYINAVNTANKKLS</sequence>
<keyword evidence="7" id="KW-0808">Transferase</keyword>
<dbReference type="InterPro" id="IPR023195">
    <property type="entry name" value="Nict_dMeBzImd_PRibTrfase_N"/>
</dbReference>
<dbReference type="RefSeq" id="XP_014153767.1">
    <property type="nucleotide sequence ID" value="XM_014298292.1"/>
</dbReference>
<dbReference type="UniPathway" id="UPA00148">
    <property type="reaction ID" value="UER00238"/>
</dbReference>
<dbReference type="Gene3D" id="1.10.1610.10">
    <property type="match status" value="1"/>
</dbReference>
<dbReference type="EMBL" id="KQ242231">
    <property type="protein sequence ID" value="KNC79865.1"/>
    <property type="molecule type" value="Genomic_DNA"/>
</dbReference>
<dbReference type="PANTHER" id="PTHR43463:SF1">
    <property type="entry name" value="NICOTINATE-NUCLEOTIDE--DIMETHYLBENZIMIDAZOLE PHOSPHORIBOSYLTRANSFERASE"/>
    <property type="match status" value="1"/>
</dbReference>
<dbReference type="InterPro" id="IPR003200">
    <property type="entry name" value="Nict_dMeBzImd_PRibTrfase"/>
</dbReference>
<dbReference type="Proteomes" id="UP000054560">
    <property type="component" value="Unassembled WGS sequence"/>
</dbReference>
<organism evidence="11 12">
    <name type="scientific">Sphaeroforma arctica JP610</name>
    <dbReference type="NCBI Taxonomy" id="667725"/>
    <lineage>
        <taxon>Eukaryota</taxon>
        <taxon>Ichthyosporea</taxon>
        <taxon>Ichthyophonida</taxon>
        <taxon>Sphaeroforma</taxon>
    </lineage>
</organism>
<keyword evidence="10" id="KW-1133">Transmembrane helix</keyword>
<evidence type="ECO:0000313" key="12">
    <source>
        <dbReference type="Proteomes" id="UP000054560"/>
    </source>
</evidence>
<dbReference type="PANTHER" id="PTHR43463">
    <property type="entry name" value="NICOTINATE-NUCLEOTIDE--DIMETHYLBENZIMIDAZOLE PHOSPHORIBOSYLTRANSFERASE"/>
    <property type="match status" value="1"/>
</dbReference>
<proteinExistence type="inferred from homology"/>
<dbReference type="SUPFAM" id="SSF52733">
    <property type="entry name" value="Nicotinate mononucleotide:5,6-dimethylbenzimidazole phosphoribosyltransferase (CobT)"/>
    <property type="match status" value="1"/>
</dbReference>
<dbReference type="GO" id="GO:0051073">
    <property type="term" value="F:adenosylcobinamide-GDP ribazoletransferase activity"/>
    <property type="evidence" value="ECO:0007669"/>
    <property type="project" value="InterPro"/>
</dbReference>
<evidence type="ECO:0000256" key="6">
    <source>
        <dbReference type="ARBA" id="ARBA00022676"/>
    </source>
</evidence>
<evidence type="ECO:0000256" key="8">
    <source>
        <dbReference type="ARBA" id="ARBA00030686"/>
    </source>
</evidence>
<gene>
    <name evidence="11" type="ORF">SARC_07750</name>
</gene>
<dbReference type="CDD" id="cd02439">
    <property type="entry name" value="DMB-PRT_CobT"/>
    <property type="match status" value="1"/>
</dbReference>
<feature type="transmembrane region" description="Helical" evidence="10">
    <location>
        <begin position="719"/>
        <end position="739"/>
    </location>
</feature>
<feature type="transmembrane region" description="Helical" evidence="10">
    <location>
        <begin position="560"/>
        <end position="582"/>
    </location>
</feature>
<feature type="transmembrane region" description="Helical" evidence="10">
    <location>
        <begin position="588"/>
        <end position="610"/>
    </location>
</feature>
<keyword evidence="5" id="KW-0169">Cobalamin biosynthesis</keyword>
<keyword evidence="6" id="KW-0328">Glycosyltransferase</keyword>
<dbReference type="Gene3D" id="3.40.50.10210">
    <property type="match status" value="1"/>
</dbReference>
<evidence type="ECO:0000256" key="2">
    <source>
        <dbReference type="ARBA" id="ARBA00007110"/>
    </source>
</evidence>
<dbReference type="STRING" id="667725.A0A0L0FSV5"/>
<dbReference type="InterPro" id="IPR003805">
    <property type="entry name" value="CobS"/>
</dbReference>
<keyword evidence="10" id="KW-0812">Transmembrane</keyword>
<dbReference type="eggNOG" id="ENOG502S20I">
    <property type="taxonomic scope" value="Eukaryota"/>
</dbReference>
<feature type="transmembrane region" description="Helical" evidence="10">
    <location>
        <begin position="486"/>
        <end position="505"/>
    </location>
</feature>
<keyword evidence="12" id="KW-1185">Reference proteome</keyword>
<evidence type="ECO:0000313" key="11">
    <source>
        <dbReference type="EMBL" id="KNC79865.1"/>
    </source>
</evidence>
<comment type="pathway">
    <text evidence="1">Nucleoside biosynthesis; alpha-ribazole biosynthesis; alpha-ribazole from 5,6-dimethylbenzimidazole: step 1/2.</text>
</comment>
<accession>A0A0L0FSV5</accession>
<name>A0A0L0FSV5_9EUKA</name>
<protein>
    <recommendedName>
        <fullName evidence="4">Nicotinate-nucleotide--dimethylbenzimidazole phosphoribosyltransferase</fullName>
        <ecNumber evidence="3">2.4.2.21</ecNumber>
    </recommendedName>
    <alternativeName>
        <fullName evidence="8">N(1)-alpha-phosphoribosyltransferase</fullName>
    </alternativeName>
</protein>
<reference evidence="11 12" key="1">
    <citation type="submission" date="2011-02" db="EMBL/GenBank/DDBJ databases">
        <title>The Genome Sequence of Sphaeroforma arctica JP610.</title>
        <authorList>
            <consortium name="The Broad Institute Genome Sequencing Platform"/>
            <person name="Russ C."/>
            <person name="Cuomo C."/>
            <person name="Young S.K."/>
            <person name="Zeng Q."/>
            <person name="Gargeya S."/>
            <person name="Alvarado L."/>
            <person name="Berlin A."/>
            <person name="Chapman S.B."/>
            <person name="Chen Z."/>
            <person name="Freedman E."/>
            <person name="Gellesch M."/>
            <person name="Goldberg J."/>
            <person name="Griggs A."/>
            <person name="Gujja S."/>
            <person name="Heilman E."/>
            <person name="Heiman D."/>
            <person name="Howarth C."/>
            <person name="Mehta T."/>
            <person name="Neiman D."/>
            <person name="Pearson M."/>
            <person name="Roberts A."/>
            <person name="Saif S."/>
            <person name="Shea T."/>
            <person name="Shenoy N."/>
            <person name="Sisk P."/>
            <person name="Stolte C."/>
            <person name="Sykes S."/>
            <person name="White J."/>
            <person name="Yandava C."/>
            <person name="Burger G."/>
            <person name="Gray M.W."/>
            <person name="Holland P.W.H."/>
            <person name="King N."/>
            <person name="Lang F.B.F."/>
            <person name="Roger A.J."/>
            <person name="Ruiz-Trillo I."/>
            <person name="Haas B."/>
            <person name="Nusbaum C."/>
            <person name="Birren B."/>
        </authorList>
    </citation>
    <scope>NUCLEOTIDE SEQUENCE [LARGE SCALE GENOMIC DNA]</scope>
    <source>
        <strain evidence="11 12">JP610</strain>
    </source>
</reference>
<dbReference type="GO" id="GO:0008939">
    <property type="term" value="F:nicotinate-nucleotide-dimethylbenzimidazole phosphoribosyltransferase activity"/>
    <property type="evidence" value="ECO:0007669"/>
    <property type="project" value="UniProtKB-EC"/>
</dbReference>
<evidence type="ECO:0000256" key="3">
    <source>
        <dbReference type="ARBA" id="ARBA00011991"/>
    </source>
</evidence>
<comment type="similarity">
    <text evidence="2">Belongs to the CobT family.</text>
</comment>
<evidence type="ECO:0000256" key="9">
    <source>
        <dbReference type="ARBA" id="ARBA00047340"/>
    </source>
</evidence>